<dbReference type="EMBL" id="SKBQ01000078">
    <property type="protein sequence ID" value="TPX08454.1"/>
    <property type="molecule type" value="Genomic_DNA"/>
</dbReference>
<accession>A0A507APN5</accession>
<evidence type="ECO:0000313" key="1">
    <source>
        <dbReference type="EMBL" id="TPX08454.1"/>
    </source>
</evidence>
<dbReference type="Proteomes" id="UP000319257">
    <property type="component" value="Unassembled WGS sequence"/>
</dbReference>
<comment type="caution">
    <text evidence="1">The sequence shown here is derived from an EMBL/GenBank/DDBJ whole genome shotgun (WGS) entry which is preliminary data.</text>
</comment>
<proteinExistence type="predicted"/>
<keyword evidence="2" id="KW-1185">Reference proteome</keyword>
<dbReference type="RefSeq" id="XP_030990165.1">
    <property type="nucleotide sequence ID" value="XM_031132648.1"/>
</dbReference>
<name>A0A507APN5_9PEZI</name>
<evidence type="ECO:0000313" key="2">
    <source>
        <dbReference type="Proteomes" id="UP000319257"/>
    </source>
</evidence>
<reference evidence="1 2" key="1">
    <citation type="submission" date="2019-06" db="EMBL/GenBank/DDBJ databases">
        <title>Draft genome sequence of the filamentous fungus Phialemoniopsis curvata isolated from diesel fuel.</title>
        <authorList>
            <person name="Varaljay V.A."/>
            <person name="Lyon W.J."/>
            <person name="Crouch A.L."/>
            <person name="Drake C.E."/>
            <person name="Hollomon J.M."/>
            <person name="Nadeau L.J."/>
            <person name="Nunn H.S."/>
            <person name="Stevenson B.S."/>
            <person name="Bojanowski C.L."/>
            <person name="Crookes-Goodson W.J."/>
        </authorList>
    </citation>
    <scope>NUCLEOTIDE SEQUENCE [LARGE SCALE GENOMIC DNA]</scope>
    <source>
        <strain evidence="1 2">D216</strain>
    </source>
</reference>
<organism evidence="1 2">
    <name type="scientific">Thyridium curvatum</name>
    <dbReference type="NCBI Taxonomy" id="1093900"/>
    <lineage>
        <taxon>Eukaryota</taxon>
        <taxon>Fungi</taxon>
        <taxon>Dikarya</taxon>
        <taxon>Ascomycota</taxon>
        <taxon>Pezizomycotina</taxon>
        <taxon>Sordariomycetes</taxon>
        <taxon>Sordariomycetidae</taxon>
        <taxon>Thyridiales</taxon>
        <taxon>Thyridiaceae</taxon>
        <taxon>Thyridium</taxon>
    </lineage>
</organism>
<sequence>MDPPPPPPPPPPPQMPAASLNRFRLWVVTAWPLGLGPDEGFVQLTWHKGVGSARGNAYNAYLHFVSKIQKKRASQARDEGKGWRPYLH</sequence>
<protein>
    <submittedName>
        <fullName evidence="1">Uncharacterized protein</fullName>
    </submittedName>
</protein>
<dbReference type="AlphaFoldDB" id="A0A507APN5"/>
<gene>
    <name evidence="1" type="ORF">E0L32_010071</name>
</gene>
<dbReference type="InParanoid" id="A0A507APN5"/>
<dbReference type="GeneID" id="41977518"/>
<dbReference type="SUPFAM" id="SSF101447">
    <property type="entry name" value="Formin homology 2 domain (FH2 domain)"/>
    <property type="match status" value="1"/>
</dbReference>